<evidence type="ECO:0000256" key="2">
    <source>
        <dbReference type="ARBA" id="ARBA00023043"/>
    </source>
</evidence>
<accession>A0A8B7P2I4</accession>
<keyword evidence="1" id="KW-0677">Repeat</keyword>
<dbReference type="InterPro" id="IPR002110">
    <property type="entry name" value="Ankyrin_rpt"/>
</dbReference>
<proteinExistence type="predicted"/>
<reference evidence="5" key="1">
    <citation type="submission" date="2025-08" db="UniProtKB">
        <authorList>
            <consortium name="RefSeq"/>
        </authorList>
    </citation>
    <scope>IDENTIFICATION</scope>
    <source>
        <tissue evidence="5">Whole organism</tissue>
    </source>
</reference>
<protein>
    <submittedName>
        <fullName evidence="5">Uncharacterized protein LOC108676633</fullName>
    </submittedName>
</protein>
<dbReference type="Pfam" id="PF12796">
    <property type="entry name" value="Ank_2"/>
    <property type="match status" value="1"/>
</dbReference>
<dbReference type="Proteomes" id="UP000694843">
    <property type="component" value="Unplaced"/>
</dbReference>
<dbReference type="RefSeq" id="XP_018020238.1">
    <property type="nucleotide sequence ID" value="XM_018164749.2"/>
</dbReference>
<dbReference type="PANTHER" id="PTHR24166:SF48">
    <property type="entry name" value="PROTEIN VAPYRIN"/>
    <property type="match status" value="1"/>
</dbReference>
<feature type="repeat" description="ANK" evidence="3">
    <location>
        <begin position="53"/>
        <end position="85"/>
    </location>
</feature>
<dbReference type="Gene3D" id="1.25.40.20">
    <property type="entry name" value="Ankyrin repeat-containing domain"/>
    <property type="match status" value="1"/>
</dbReference>
<dbReference type="SUPFAM" id="SSF48403">
    <property type="entry name" value="Ankyrin repeat"/>
    <property type="match status" value="1"/>
</dbReference>
<sequence length="236" mass="26180">MENPSDLSLLMKSLQRTLHRSSVTHRAAAAGACELILTIAQRGLNVDIVCPRCRYSPLHLAAAFGHVQAVYLLCRLGADISKTGMGCLSALGMAARCGHGDVVQVLLLWGAGFQQEHMLLSAVYKNCGPPTTIAIISHGALKYTGKWELHKVLADACLKNETSLVSVLLSCDVCIDFEFTDNDDTVFSFRNRMKFSPAIQRMLFEYQMKVMEPQTPVPMKGWSAVQKRHHRRSRSF</sequence>
<evidence type="ECO:0000256" key="3">
    <source>
        <dbReference type="PROSITE-ProRule" id="PRU00023"/>
    </source>
</evidence>
<dbReference type="KEGG" id="hazt:108676633"/>
<dbReference type="PROSITE" id="PS50088">
    <property type="entry name" value="ANK_REPEAT"/>
    <property type="match status" value="1"/>
</dbReference>
<dbReference type="SMART" id="SM00248">
    <property type="entry name" value="ANK"/>
    <property type="match status" value="3"/>
</dbReference>
<organism evidence="4 5">
    <name type="scientific">Hyalella azteca</name>
    <name type="common">Amphipod</name>
    <dbReference type="NCBI Taxonomy" id="294128"/>
    <lineage>
        <taxon>Eukaryota</taxon>
        <taxon>Metazoa</taxon>
        <taxon>Ecdysozoa</taxon>
        <taxon>Arthropoda</taxon>
        <taxon>Crustacea</taxon>
        <taxon>Multicrustacea</taxon>
        <taxon>Malacostraca</taxon>
        <taxon>Eumalacostraca</taxon>
        <taxon>Peracarida</taxon>
        <taxon>Amphipoda</taxon>
        <taxon>Senticaudata</taxon>
        <taxon>Talitrida</taxon>
        <taxon>Talitroidea</taxon>
        <taxon>Hyalellidae</taxon>
        <taxon>Hyalella</taxon>
    </lineage>
</organism>
<dbReference type="GeneID" id="108676633"/>
<evidence type="ECO:0000256" key="1">
    <source>
        <dbReference type="ARBA" id="ARBA00022737"/>
    </source>
</evidence>
<dbReference type="InterPro" id="IPR036770">
    <property type="entry name" value="Ankyrin_rpt-contain_sf"/>
</dbReference>
<dbReference type="PANTHER" id="PTHR24166">
    <property type="entry name" value="ROLLING PEBBLES, ISOFORM B"/>
    <property type="match status" value="1"/>
</dbReference>
<name>A0A8B7P2I4_HYAAZ</name>
<evidence type="ECO:0000313" key="5">
    <source>
        <dbReference type="RefSeq" id="XP_018020238.1"/>
    </source>
</evidence>
<dbReference type="AlphaFoldDB" id="A0A8B7P2I4"/>
<evidence type="ECO:0000313" key="4">
    <source>
        <dbReference type="Proteomes" id="UP000694843"/>
    </source>
</evidence>
<keyword evidence="4" id="KW-1185">Reference proteome</keyword>
<dbReference type="InterPro" id="IPR050889">
    <property type="entry name" value="Dendritic_Spine_Reg/Scaffold"/>
</dbReference>
<gene>
    <name evidence="5" type="primary">LOC108676633</name>
</gene>
<dbReference type="OrthoDB" id="341259at2759"/>
<keyword evidence="2 3" id="KW-0040">ANK repeat</keyword>
<dbReference type="PROSITE" id="PS50297">
    <property type="entry name" value="ANK_REP_REGION"/>
    <property type="match status" value="1"/>
</dbReference>